<gene>
    <name evidence="3" type="ORF">CLV28_2685</name>
</gene>
<feature type="region of interest" description="Disordered" evidence="1">
    <location>
        <begin position="1"/>
        <end position="21"/>
    </location>
</feature>
<feature type="transmembrane region" description="Helical" evidence="2">
    <location>
        <begin position="29"/>
        <end position="50"/>
    </location>
</feature>
<dbReference type="OrthoDB" id="4350291at2"/>
<keyword evidence="4" id="KW-1185">Reference proteome</keyword>
<keyword evidence="2" id="KW-0812">Transmembrane</keyword>
<proteinExistence type="predicted"/>
<evidence type="ECO:0000313" key="4">
    <source>
        <dbReference type="Proteomes" id="UP000231693"/>
    </source>
</evidence>
<accession>A0A2M9CCV5</accession>
<evidence type="ECO:0000256" key="1">
    <source>
        <dbReference type="SAM" id="MobiDB-lite"/>
    </source>
</evidence>
<feature type="transmembrane region" description="Helical" evidence="2">
    <location>
        <begin position="312"/>
        <end position="333"/>
    </location>
</feature>
<keyword evidence="2" id="KW-0472">Membrane</keyword>
<organism evidence="3 4">
    <name type="scientific">Sediminihabitans luteus</name>
    <dbReference type="NCBI Taxonomy" id="1138585"/>
    <lineage>
        <taxon>Bacteria</taxon>
        <taxon>Bacillati</taxon>
        <taxon>Actinomycetota</taxon>
        <taxon>Actinomycetes</taxon>
        <taxon>Micrococcales</taxon>
        <taxon>Cellulomonadaceae</taxon>
        <taxon>Sediminihabitans</taxon>
    </lineage>
</organism>
<dbReference type="RefSeq" id="WP_100423835.1">
    <property type="nucleotide sequence ID" value="NZ_BOOX01000005.1"/>
</dbReference>
<sequence length="347" mass="36077">MTTTPATQPVPAAPDDAPQRPRTGLLRRVACVVVAVLAVVVTILAVPATYAKDNVLDTRGYLEIVQPLADDPEVQVAVSEAVTAQVMEQVPVDDVVEGALSDLAGREVVPDRITNLAPILENQVEQLVRATTDRIVTSDQFAAIWTVANRAGHGAFVTALEGREGAVVDLDTEGSVTLSTGPILEKVRDALLDRGFTAAQDVDVTGRTIVLFQSDDLATAQRAYAVAQHVVAILPWLALVLVAGAVALAAPGRRLRALAWIAGVVALVMAALQIGIALTQSVALGTLPPGAIAADAAAVIADAFLAPLRVDVWWVFGIAVVVLVVSLAAPPLVARLRASRLAEPAAA</sequence>
<evidence type="ECO:0000256" key="2">
    <source>
        <dbReference type="SAM" id="Phobius"/>
    </source>
</evidence>
<dbReference type="Proteomes" id="UP000231693">
    <property type="component" value="Unassembled WGS sequence"/>
</dbReference>
<dbReference type="AlphaFoldDB" id="A0A2M9CCV5"/>
<comment type="caution">
    <text evidence="3">The sequence shown here is derived from an EMBL/GenBank/DDBJ whole genome shotgun (WGS) entry which is preliminary data.</text>
</comment>
<dbReference type="EMBL" id="PGFE01000005">
    <property type="protein sequence ID" value="PJJ69222.1"/>
    <property type="molecule type" value="Genomic_DNA"/>
</dbReference>
<protein>
    <recommendedName>
        <fullName evidence="5">Integral membrane protein</fullName>
    </recommendedName>
</protein>
<evidence type="ECO:0008006" key="5">
    <source>
        <dbReference type="Google" id="ProtNLM"/>
    </source>
</evidence>
<evidence type="ECO:0000313" key="3">
    <source>
        <dbReference type="EMBL" id="PJJ69222.1"/>
    </source>
</evidence>
<feature type="transmembrane region" description="Helical" evidence="2">
    <location>
        <begin position="257"/>
        <end position="278"/>
    </location>
</feature>
<reference evidence="3 4" key="1">
    <citation type="submission" date="2017-11" db="EMBL/GenBank/DDBJ databases">
        <title>Genomic Encyclopedia of Archaeal and Bacterial Type Strains, Phase II (KMG-II): From Individual Species to Whole Genera.</title>
        <authorList>
            <person name="Goeker M."/>
        </authorList>
    </citation>
    <scope>NUCLEOTIDE SEQUENCE [LARGE SCALE GENOMIC DNA]</scope>
    <source>
        <strain evidence="3 4">DSM 25478</strain>
    </source>
</reference>
<feature type="transmembrane region" description="Helical" evidence="2">
    <location>
        <begin position="230"/>
        <end position="250"/>
    </location>
</feature>
<name>A0A2M9CCV5_9CELL</name>
<keyword evidence="2" id="KW-1133">Transmembrane helix</keyword>